<dbReference type="InterPro" id="IPR020891">
    <property type="entry name" value="UPF0758_CS"/>
</dbReference>
<sequence length="255" mass="28855">MLEFLRALLRLPEPHPTRRYPPRSANFFTEDGKPHYHGHRARLRQRFLATWPDGLPDYELLELVLCNAIWKIDVKPLAKKLLERFGSINAVVNAPEARLREIPGVDDWVVLHLRLAGALAQRLARAELNETCVLGSWSALIAYCRTTMAFRDREQFRVLYLDQRNTLIEDRLFAEGTVNATPVYPREVARQGLALNAVSVILVHNHPSGDPKPSDTDVVMTRRVVDACAAVDIRVIDHVVIGNGAEASFRTLKLL</sequence>
<dbReference type="SUPFAM" id="SSF102712">
    <property type="entry name" value="JAB1/MPN domain"/>
    <property type="match status" value="1"/>
</dbReference>
<dbReference type="GO" id="GO:0006508">
    <property type="term" value="P:proteolysis"/>
    <property type="evidence" value="ECO:0007669"/>
    <property type="project" value="UniProtKB-KW"/>
</dbReference>
<evidence type="ECO:0000256" key="6">
    <source>
        <dbReference type="RuleBase" id="RU003797"/>
    </source>
</evidence>
<dbReference type="AlphaFoldDB" id="A0A1H4ET32"/>
<dbReference type="InterPro" id="IPR010994">
    <property type="entry name" value="RuvA_2-like"/>
</dbReference>
<evidence type="ECO:0000256" key="5">
    <source>
        <dbReference type="ARBA" id="ARBA00023049"/>
    </source>
</evidence>
<dbReference type="OrthoDB" id="9804482at2"/>
<evidence type="ECO:0000313" key="9">
    <source>
        <dbReference type="Proteomes" id="UP000198703"/>
    </source>
</evidence>
<keyword evidence="4" id="KW-0862">Zinc</keyword>
<dbReference type="PROSITE" id="PS50249">
    <property type="entry name" value="MPN"/>
    <property type="match status" value="1"/>
</dbReference>
<keyword evidence="2" id="KW-0479">Metal-binding</keyword>
<dbReference type="GO" id="GO:0046872">
    <property type="term" value="F:metal ion binding"/>
    <property type="evidence" value="ECO:0007669"/>
    <property type="project" value="UniProtKB-KW"/>
</dbReference>
<keyword evidence="5" id="KW-0482">Metalloprotease</keyword>
<name>A0A1H4ET32_9RHOB</name>
<evidence type="ECO:0000256" key="4">
    <source>
        <dbReference type="ARBA" id="ARBA00022833"/>
    </source>
</evidence>
<dbReference type="EMBL" id="FNQM01000015">
    <property type="protein sequence ID" value="SEA88079.1"/>
    <property type="molecule type" value="Genomic_DNA"/>
</dbReference>
<dbReference type="InterPro" id="IPR001405">
    <property type="entry name" value="UPF0758"/>
</dbReference>
<proteinExistence type="inferred from homology"/>
<dbReference type="InterPro" id="IPR037518">
    <property type="entry name" value="MPN"/>
</dbReference>
<comment type="similarity">
    <text evidence="6">Belongs to the UPF0758 family.</text>
</comment>
<keyword evidence="9" id="KW-1185">Reference proteome</keyword>
<dbReference type="PANTHER" id="PTHR30471">
    <property type="entry name" value="DNA REPAIR PROTEIN RADC"/>
    <property type="match status" value="1"/>
</dbReference>
<dbReference type="SUPFAM" id="SSF47781">
    <property type="entry name" value="RuvA domain 2-like"/>
    <property type="match status" value="1"/>
</dbReference>
<dbReference type="NCBIfam" id="TIGR00608">
    <property type="entry name" value="radc"/>
    <property type="match status" value="1"/>
</dbReference>
<evidence type="ECO:0000256" key="3">
    <source>
        <dbReference type="ARBA" id="ARBA00022801"/>
    </source>
</evidence>
<gene>
    <name evidence="8" type="ORF">SAMN05444370_11586</name>
</gene>
<protein>
    <submittedName>
        <fullName evidence="8">DNA repair protein RadC</fullName>
    </submittedName>
</protein>
<dbReference type="GO" id="GO:0008237">
    <property type="term" value="F:metallopeptidase activity"/>
    <property type="evidence" value="ECO:0007669"/>
    <property type="project" value="UniProtKB-KW"/>
</dbReference>
<dbReference type="InterPro" id="IPR025657">
    <property type="entry name" value="RadC_JAB"/>
</dbReference>
<accession>A0A1H4ET32</accession>
<dbReference type="Gene3D" id="1.10.150.20">
    <property type="entry name" value="5' to 3' exonuclease, C-terminal subdomain"/>
    <property type="match status" value="1"/>
</dbReference>
<evidence type="ECO:0000256" key="1">
    <source>
        <dbReference type="ARBA" id="ARBA00022670"/>
    </source>
</evidence>
<dbReference type="Pfam" id="PF04002">
    <property type="entry name" value="RadC"/>
    <property type="match status" value="1"/>
</dbReference>
<dbReference type="NCBIfam" id="NF000642">
    <property type="entry name" value="PRK00024.1"/>
    <property type="match status" value="1"/>
</dbReference>
<dbReference type="STRING" id="89524.SAMN05444370_11586"/>
<dbReference type="CDD" id="cd08071">
    <property type="entry name" value="MPN_DUF2466"/>
    <property type="match status" value="1"/>
</dbReference>
<evidence type="ECO:0000313" key="8">
    <source>
        <dbReference type="EMBL" id="SEA88079.1"/>
    </source>
</evidence>
<evidence type="ECO:0000259" key="7">
    <source>
        <dbReference type="PROSITE" id="PS50249"/>
    </source>
</evidence>
<dbReference type="Gene3D" id="3.40.140.10">
    <property type="entry name" value="Cytidine Deaminase, domain 2"/>
    <property type="match status" value="1"/>
</dbReference>
<keyword evidence="1" id="KW-0645">Protease</keyword>
<feature type="domain" description="MPN" evidence="7">
    <location>
        <begin position="133"/>
        <end position="255"/>
    </location>
</feature>
<reference evidence="8 9" key="1">
    <citation type="submission" date="2016-10" db="EMBL/GenBank/DDBJ databases">
        <authorList>
            <person name="de Groot N.N."/>
        </authorList>
    </citation>
    <scope>NUCLEOTIDE SEQUENCE [LARGE SCALE GENOMIC DNA]</scope>
    <source>
        <strain evidence="8 9">DSM 15345</strain>
    </source>
</reference>
<dbReference type="PROSITE" id="PS01302">
    <property type="entry name" value="UPF0758"/>
    <property type="match status" value="1"/>
</dbReference>
<dbReference type="Proteomes" id="UP000198703">
    <property type="component" value="Unassembled WGS sequence"/>
</dbReference>
<keyword evidence="3" id="KW-0378">Hydrolase</keyword>
<evidence type="ECO:0000256" key="2">
    <source>
        <dbReference type="ARBA" id="ARBA00022723"/>
    </source>
</evidence>
<organism evidence="8 9">
    <name type="scientific">Rubrimonas cliftonensis</name>
    <dbReference type="NCBI Taxonomy" id="89524"/>
    <lineage>
        <taxon>Bacteria</taxon>
        <taxon>Pseudomonadati</taxon>
        <taxon>Pseudomonadota</taxon>
        <taxon>Alphaproteobacteria</taxon>
        <taxon>Rhodobacterales</taxon>
        <taxon>Paracoccaceae</taxon>
        <taxon>Rubrimonas</taxon>
    </lineage>
</organism>
<dbReference type="PANTHER" id="PTHR30471:SF3">
    <property type="entry name" value="UPF0758 PROTEIN YEES-RELATED"/>
    <property type="match status" value="1"/>
</dbReference>